<keyword evidence="5 11" id="KW-0812">Transmembrane</keyword>
<evidence type="ECO:0000256" key="2">
    <source>
        <dbReference type="ARBA" id="ARBA00004141"/>
    </source>
</evidence>
<dbReference type="InterPro" id="IPR004387">
    <property type="entry name" value="Pept_M50_Zn"/>
</dbReference>
<dbReference type="Pfam" id="PF17820">
    <property type="entry name" value="PDZ_6"/>
    <property type="match status" value="1"/>
</dbReference>
<dbReference type="Gene3D" id="2.30.42.10">
    <property type="match status" value="1"/>
</dbReference>
<dbReference type="CDD" id="cd05709">
    <property type="entry name" value="S2P-M50"/>
    <property type="match status" value="1"/>
</dbReference>
<evidence type="ECO:0000313" key="15">
    <source>
        <dbReference type="Proteomes" id="UP000010301"/>
    </source>
</evidence>
<feature type="transmembrane region" description="Helical" evidence="11">
    <location>
        <begin position="328"/>
        <end position="348"/>
    </location>
</feature>
<dbReference type="InterPro" id="IPR041489">
    <property type="entry name" value="PDZ_6"/>
</dbReference>
<feature type="domain" description="Peptidase M50" evidence="12">
    <location>
        <begin position="9"/>
        <end position="367"/>
    </location>
</feature>
<comment type="caution">
    <text evidence="14">The sequence shown here is derived from an EMBL/GenBank/DDBJ whole genome shotgun (WGS) entry which is preliminary data.</text>
</comment>
<reference evidence="14 15" key="1">
    <citation type="submission" date="2009-01" db="EMBL/GenBank/DDBJ databases">
        <authorList>
            <person name="Qin X."/>
            <person name="Bachman B."/>
            <person name="Battles P."/>
            <person name="Bell A."/>
            <person name="Bess C."/>
            <person name="Bickham C."/>
            <person name="Chaboub L."/>
            <person name="Chen D."/>
            <person name="Coyle M."/>
            <person name="Deiros D.R."/>
            <person name="Dinh H."/>
            <person name="Forbes L."/>
            <person name="Fowler G."/>
            <person name="Francisco L."/>
            <person name="Fu Q."/>
            <person name="Gubbala S."/>
            <person name="Hale W."/>
            <person name="Han Y."/>
            <person name="Hemphill L."/>
            <person name="Highlander S.K."/>
            <person name="Hirani K."/>
            <person name="Hogues M."/>
            <person name="Jackson L."/>
            <person name="Jakkamsetti A."/>
            <person name="Javaid M."/>
            <person name="Jiang H."/>
            <person name="Korchina V."/>
            <person name="Kovar C."/>
            <person name="Lara F."/>
            <person name="Lee S."/>
            <person name="Mata R."/>
            <person name="Mathew T."/>
            <person name="Moen C."/>
            <person name="Morales K."/>
            <person name="Munidasa M."/>
            <person name="Nazareth L."/>
            <person name="Ngo R."/>
            <person name="Nguyen L."/>
            <person name="Okwuonu G."/>
            <person name="Ongeri F."/>
            <person name="Patil S."/>
            <person name="Petrosino J."/>
            <person name="Pham C."/>
            <person name="Pham P."/>
            <person name="Pu L.-L."/>
            <person name="Puazo M."/>
            <person name="Raj R."/>
            <person name="Reid J."/>
            <person name="Rouhana J."/>
            <person name="Saada N."/>
            <person name="Shang Y."/>
            <person name="Simmons D."/>
            <person name="Thornton R."/>
            <person name="Warren J."/>
            <person name="Weissenberger G."/>
            <person name="Zhang J."/>
            <person name="Zhang L."/>
            <person name="Zhou C."/>
            <person name="Zhu D."/>
            <person name="Muzny D."/>
            <person name="Worley K."/>
            <person name="Gibbs R."/>
        </authorList>
    </citation>
    <scope>NUCLEOTIDE SEQUENCE [LARGE SCALE GENOMIC DNA]</scope>
    <source>
        <strain evidence="14 15">DSM 15436</strain>
    </source>
</reference>
<dbReference type="OrthoDB" id="9782003at2"/>
<evidence type="ECO:0000259" key="13">
    <source>
        <dbReference type="Pfam" id="PF17820"/>
    </source>
</evidence>
<dbReference type="AlphaFoldDB" id="C0W053"/>
<keyword evidence="4 14" id="KW-0645">Protease</keyword>
<dbReference type="EMBL" id="ACFG01000030">
    <property type="protein sequence ID" value="EEH63912.1"/>
    <property type="molecule type" value="Genomic_DNA"/>
</dbReference>
<name>C0W053_9ACTO</name>
<dbReference type="PANTHER" id="PTHR42837:SF2">
    <property type="entry name" value="MEMBRANE METALLOPROTEASE ARASP2, CHLOROPLASTIC-RELATED"/>
    <property type="match status" value="1"/>
</dbReference>
<evidence type="ECO:0000313" key="14">
    <source>
        <dbReference type="EMBL" id="EEH63912.1"/>
    </source>
</evidence>
<comment type="similarity">
    <text evidence="3">Belongs to the peptidase M50B family.</text>
</comment>
<dbReference type="HOGENOM" id="CLU_025778_1_2_11"/>
<dbReference type="Pfam" id="PF02163">
    <property type="entry name" value="Peptidase_M50"/>
    <property type="match status" value="1"/>
</dbReference>
<dbReference type="Proteomes" id="UP000010301">
    <property type="component" value="Unassembled WGS sequence"/>
</dbReference>
<evidence type="ECO:0000256" key="10">
    <source>
        <dbReference type="ARBA" id="ARBA00023136"/>
    </source>
</evidence>
<evidence type="ECO:0000256" key="9">
    <source>
        <dbReference type="ARBA" id="ARBA00023049"/>
    </source>
</evidence>
<evidence type="ECO:0000256" key="3">
    <source>
        <dbReference type="ARBA" id="ARBA00007931"/>
    </source>
</evidence>
<evidence type="ECO:0000256" key="5">
    <source>
        <dbReference type="ARBA" id="ARBA00022692"/>
    </source>
</evidence>
<evidence type="ECO:0000256" key="6">
    <source>
        <dbReference type="ARBA" id="ARBA00022801"/>
    </source>
</evidence>
<dbReference type="PANTHER" id="PTHR42837">
    <property type="entry name" value="REGULATOR OF SIGMA-E PROTEASE RSEP"/>
    <property type="match status" value="1"/>
</dbReference>
<keyword evidence="9 14" id="KW-0482">Metalloprotease</keyword>
<evidence type="ECO:0000256" key="4">
    <source>
        <dbReference type="ARBA" id="ARBA00022670"/>
    </source>
</evidence>
<dbReference type="eggNOG" id="COG0750">
    <property type="taxonomic scope" value="Bacteria"/>
</dbReference>
<dbReference type="InterPro" id="IPR036034">
    <property type="entry name" value="PDZ_sf"/>
</dbReference>
<evidence type="ECO:0000259" key="12">
    <source>
        <dbReference type="Pfam" id="PF02163"/>
    </source>
</evidence>
<dbReference type="GO" id="GO:0016020">
    <property type="term" value="C:membrane"/>
    <property type="evidence" value="ECO:0007669"/>
    <property type="project" value="UniProtKB-SubCell"/>
</dbReference>
<evidence type="ECO:0000256" key="8">
    <source>
        <dbReference type="ARBA" id="ARBA00022989"/>
    </source>
</evidence>
<feature type="transmembrane region" description="Helical" evidence="11">
    <location>
        <begin position="121"/>
        <end position="148"/>
    </location>
</feature>
<dbReference type="GO" id="GO:0006508">
    <property type="term" value="P:proteolysis"/>
    <property type="evidence" value="ECO:0007669"/>
    <property type="project" value="UniProtKB-KW"/>
</dbReference>
<dbReference type="STRING" id="525245.HMPREF0044_0931"/>
<keyword evidence="15" id="KW-1185">Reference proteome</keyword>
<evidence type="ECO:0000256" key="1">
    <source>
        <dbReference type="ARBA" id="ARBA00001947"/>
    </source>
</evidence>
<sequence>MYVLGIFLMILAIVISVAIHELGHLLPAKKFGVYVPEYMIGFGPKLWSVKKGDTEYGVKAILLGGYVRLVGMFAPARPGTKTHTKGGQLTLAEEARQHSASEVPAGRENQVFYKLKTWHKLVVMFGGPLTNLVLSVVLLAVVIMGFGINQPVPTVSKPLMCLGTLETSCTASHPASPATAAGLQAGDRVVALAGKPVEKFADLGQILATLPVKDGVTQPVELKYIRAGKEQRTQITPVEYEGSLKLGIVGSIERVHGSFGDVLSQTGQGLQQTAGIVLVLPQQVWNTAVGLVSGAERQPDGVLSIVGVSRIAGEVTAADSPATLLDRFSALLGLWASLNLALFVFNMIPLPPLDGGHIAGAIYEGGRRAVFRLLGKPDPGPADTAKLVPLAQIMVGFFGIMTLILVFADLWNPIHLP</sequence>
<keyword evidence="10 11" id="KW-0472">Membrane</keyword>
<feature type="domain" description="PDZ" evidence="13">
    <location>
        <begin position="170"/>
        <end position="208"/>
    </location>
</feature>
<accession>C0W053</accession>
<keyword evidence="7" id="KW-0862">Zinc</keyword>
<comment type="cofactor">
    <cofactor evidence="1">
        <name>Zn(2+)</name>
        <dbReference type="ChEBI" id="CHEBI:29105"/>
    </cofactor>
</comment>
<dbReference type="InterPro" id="IPR008915">
    <property type="entry name" value="Peptidase_M50"/>
</dbReference>
<protein>
    <submittedName>
        <fullName evidence="14">Putative RIP metalloprotease RseP</fullName>
    </submittedName>
</protein>
<dbReference type="GO" id="GO:0004222">
    <property type="term" value="F:metalloendopeptidase activity"/>
    <property type="evidence" value="ECO:0007669"/>
    <property type="project" value="InterPro"/>
</dbReference>
<feature type="transmembrane region" description="Helical" evidence="11">
    <location>
        <begin position="390"/>
        <end position="411"/>
    </location>
</feature>
<keyword evidence="8 11" id="KW-1133">Transmembrane helix</keyword>
<keyword evidence="6" id="KW-0378">Hydrolase</keyword>
<dbReference type="SUPFAM" id="SSF50156">
    <property type="entry name" value="PDZ domain-like"/>
    <property type="match status" value="1"/>
</dbReference>
<evidence type="ECO:0000256" key="11">
    <source>
        <dbReference type="SAM" id="Phobius"/>
    </source>
</evidence>
<gene>
    <name evidence="14" type="ORF">HMPREF0044_0931</name>
</gene>
<dbReference type="CDD" id="cd06163">
    <property type="entry name" value="S2P-M50_PDZ_RseP-like"/>
    <property type="match status" value="1"/>
</dbReference>
<organism evidence="14 15">
    <name type="scientific">Gleimia coleocanis DSM 15436</name>
    <dbReference type="NCBI Taxonomy" id="525245"/>
    <lineage>
        <taxon>Bacteria</taxon>
        <taxon>Bacillati</taxon>
        <taxon>Actinomycetota</taxon>
        <taxon>Actinomycetes</taxon>
        <taxon>Actinomycetales</taxon>
        <taxon>Actinomycetaceae</taxon>
        <taxon>Gleimia</taxon>
    </lineage>
</organism>
<proteinExistence type="inferred from homology"/>
<comment type="subcellular location">
    <subcellularLocation>
        <location evidence="2">Membrane</location>
        <topology evidence="2">Multi-pass membrane protein</topology>
    </subcellularLocation>
</comment>
<evidence type="ECO:0000256" key="7">
    <source>
        <dbReference type="ARBA" id="ARBA00022833"/>
    </source>
</evidence>
<dbReference type="RefSeq" id="WP_006546703.1">
    <property type="nucleotide sequence ID" value="NZ_DS999543.1"/>
</dbReference>